<evidence type="ECO:0008006" key="4">
    <source>
        <dbReference type="Google" id="ProtNLM"/>
    </source>
</evidence>
<protein>
    <recommendedName>
        <fullName evidence="4">GAD-like domain protein</fullName>
    </recommendedName>
</protein>
<sequence>MELNEDFQDVLEDFGEPTTYDKPQSSELDAWSRHIPEPLVDFWHTYGWSSFLKGRLWSPNPHDFDPLMEVIFEDDPEIDHKKCHLVAYSAFGSLSIWSEQFQIIRVSLVQGWIFVPGITDNELADDPNKQATFPFSGDAKTSYDSMDENGKRLFSRAVKKYGSLEPGECFGFFPAHVLGGGGNLNDIQRVKALEHFILLAELQPLTLMKWEGTTMVPVRQIGT</sequence>
<dbReference type="InterPro" id="IPR015002">
    <property type="entry name" value="T6SS_Tdi1_C"/>
</dbReference>
<evidence type="ECO:0000313" key="3">
    <source>
        <dbReference type="EMBL" id="VAW85422.1"/>
    </source>
</evidence>
<accession>A0A3B0ZD24</accession>
<feature type="domain" description="GAD-related" evidence="1">
    <location>
        <begin position="7"/>
        <end position="107"/>
    </location>
</feature>
<evidence type="ECO:0000259" key="2">
    <source>
        <dbReference type="Pfam" id="PF08906"/>
    </source>
</evidence>
<proteinExistence type="predicted"/>
<dbReference type="EMBL" id="UOFO01000071">
    <property type="protein sequence ID" value="VAW85422.1"/>
    <property type="molecule type" value="Genomic_DNA"/>
</dbReference>
<evidence type="ECO:0000259" key="1">
    <source>
        <dbReference type="Pfam" id="PF08887"/>
    </source>
</evidence>
<reference evidence="3" key="1">
    <citation type="submission" date="2018-06" db="EMBL/GenBank/DDBJ databases">
        <authorList>
            <person name="Zhirakovskaya E."/>
        </authorList>
    </citation>
    <scope>NUCLEOTIDE SEQUENCE</scope>
</reference>
<gene>
    <name evidence="3" type="ORF">MNBD_GAMMA16-2147</name>
</gene>
<feature type="domain" description="T6SS immunity protein Tdi1 C-terminal" evidence="2">
    <location>
        <begin position="139"/>
        <end position="202"/>
    </location>
</feature>
<name>A0A3B0ZD24_9ZZZZ</name>
<dbReference type="AlphaFoldDB" id="A0A3B0ZD24"/>
<dbReference type="InterPro" id="IPR014983">
    <property type="entry name" value="GAD-rel"/>
</dbReference>
<dbReference type="Pfam" id="PF08887">
    <property type="entry name" value="GAD-like"/>
    <property type="match status" value="1"/>
</dbReference>
<dbReference type="Pfam" id="PF08906">
    <property type="entry name" value="T6SS_Tdi1_C"/>
    <property type="match status" value="1"/>
</dbReference>
<organism evidence="3">
    <name type="scientific">hydrothermal vent metagenome</name>
    <dbReference type="NCBI Taxonomy" id="652676"/>
    <lineage>
        <taxon>unclassified sequences</taxon>
        <taxon>metagenomes</taxon>
        <taxon>ecological metagenomes</taxon>
    </lineage>
</organism>